<evidence type="ECO:0000313" key="1">
    <source>
        <dbReference type="EMBL" id="MED1567438.1"/>
    </source>
</evidence>
<dbReference type="EMBL" id="JARMDB010000011">
    <property type="protein sequence ID" value="MED1567438.1"/>
    <property type="molecule type" value="Genomic_DNA"/>
</dbReference>
<dbReference type="RefSeq" id="WP_327920325.1">
    <property type="nucleotide sequence ID" value="NZ_JARMDB010000011.1"/>
</dbReference>
<protein>
    <submittedName>
        <fullName evidence="1">Uncharacterized protein</fullName>
    </submittedName>
</protein>
<reference evidence="1 2" key="1">
    <citation type="submission" date="2023-03" db="EMBL/GenBank/DDBJ databases">
        <title>Bacillus Genome Sequencing.</title>
        <authorList>
            <person name="Dunlap C."/>
        </authorList>
    </citation>
    <scope>NUCLEOTIDE SEQUENCE [LARGE SCALE GENOMIC DNA]</scope>
    <source>
        <strain evidence="1 2">B-615</strain>
    </source>
</reference>
<name>A0ABU6N0X8_9BACI</name>
<gene>
    <name evidence="1" type="ORF">P4U88_16090</name>
</gene>
<evidence type="ECO:0000313" key="2">
    <source>
        <dbReference type="Proteomes" id="UP001309448"/>
    </source>
</evidence>
<keyword evidence="2" id="KW-1185">Reference proteome</keyword>
<accession>A0ABU6N0X8</accession>
<comment type="caution">
    <text evidence="1">The sequence shown here is derived from an EMBL/GenBank/DDBJ whole genome shotgun (WGS) entry which is preliminary data.</text>
</comment>
<organism evidence="1 2">
    <name type="scientific">Bacillus paramycoides</name>
    <dbReference type="NCBI Taxonomy" id="2026194"/>
    <lineage>
        <taxon>Bacteria</taxon>
        <taxon>Bacillati</taxon>
        <taxon>Bacillota</taxon>
        <taxon>Bacilli</taxon>
        <taxon>Bacillales</taxon>
        <taxon>Bacillaceae</taxon>
        <taxon>Bacillus</taxon>
        <taxon>Bacillus cereus group</taxon>
    </lineage>
</organism>
<dbReference type="Proteomes" id="UP001309448">
    <property type="component" value="Unassembled WGS sequence"/>
</dbReference>
<sequence>MFYVSTFLKVGDCTYRFYTRVNTSNVGLDIPGIQNSFLSNEELTNKIRSFPKELNLQILTKENALPMEGPFLSLHLIPRQSFTATTNIDLQRAEDSSRLLSPIFTRNYDFRYNLDGYMYYSDSEDTNPTYNQIFRNGITEEIQFNYVK</sequence>
<proteinExistence type="predicted"/>